<keyword evidence="1" id="KW-0472">Membrane</keyword>
<dbReference type="CDD" id="cd12914">
    <property type="entry name" value="PDC1_DGC_like"/>
    <property type="match status" value="1"/>
</dbReference>
<dbReference type="Pfam" id="PF00990">
    <property type="entry name" value="GGDEF"/>
    <property type="match status" value="1"/>
</dbReference>
<dbReference type="SUPFAM" id="SSF55785">
    <property type="entry name" value="PYP-like sensor domain (PAS domain)"/>
    <property type="match status" value="1"/>
</dbReference>
<organism evidence="6 7">
    <name type="scientific">Pseudoalteromonas aurantia 208</name>
    <dbReference type="NCBI Taxonomy" id="1314867"/>
    <lineage>
        <taxon>Bacteria</taxon>
        <taxon>Pseudomonadati</taxon>
        <taxon>Pseudomonadota</taxon>
        <taxon>Gammaproteobacteria</taxon>
        <taxon>Alteromonadales</taxon>
        <taxon>Pseudoalteromonadaceae</taxon>
        <taxon>Pseudoalteromonas</taxon>
    </lineage>
</organism>
<dbReference type="SUPFAM" id="SSF141868">
    <property type="entry name" value="EAL domain-like"/>
    <property type="match status" value="1"/>
</dbReference>
<evidence type="ECO:0000313" key="7">
    <source>
        <dbReference type="Proteomes" id="UP000615755"/>
    </source>
</evidence>
<reference evidence="6 7" key="1">
    <citation type="submission" date="2015-03" db="EMBL/GenBank/DDBJ databases">
        <title>Genome sequence of Pseudoalteromonas aurantia.</title>
        <authorList>
            <person name="Xie B.-B."/>
            <person name="Rong J.-C."/>
            <person name="Qin Q.-L."/>
            <person name="Zhang Y.-Z."/>
        </authorList>
    </citation>
    <scope>NUCLEOTIDE SEQUENCE [LARGE SCALE GENOMIC DNA]</scope>
    <source>
        <strain evidence="6 7">208</strain>
    </source>
</reference>
<feature type="domain" description="GGDEF" evidence="5">
    <location>
        <begin position="620"/>
        <end position="752"/>
    </location>
</feature>
<dbReference type="PANTHER" id="PTHR44757:SF2">
    <property type="entry name" value="BIOFILM ARCHITECTURE MAINTENANCE PROTEIN MBAA"/>
    <property type="match status" value="1"/>
</dbReference>
<dbReference type="Gene3D" id="3.20.20.450">
    <property type="entry name" value="EAL domain"/>
    <property type="match status" value="1"/>
</dbReference>
<protein>
    <submittedName>
        <fullName evidence="6">Uncharacterized protein</fullName>
    </submittedName>
</protein>
<evidence type="ECO:0000259" key="4">
    <source>
        <dbReference type="PROSITE" id="PS50883"/>
    </source>
</evidence>
<accession>A0ABR9EEB4</accession>
<dbReference type="Gene3D" id="6.10.340.10">
    <property type="match status" value="1"/>
</dbReference>
<dbReference type="PROSITE" id="PS50883">
    <property type="entry name" value="EAL"/>
    <property type="match status" value="1"/>
</dbReference>
<dbReference type="InterPro" id="IPR052155">
    <property type="entry name" value="Biofilm_reg_signaling"/>
</dbReference>
<proteinExistence type="predicted"/>
<dbReference type="PANTHER" id="PTHR44757">
    <property type="entry name" value="DIGUANYLATE CYCLASE DGCP"/>
    <property type="match status" value="1"/>
</dbReference>
<dbReference type="NCBIfam" id="TIGR00229">
    <property type="entry name" value="sensory_box"/>
    <property type="match status" value="1"/>
</dbReference>
<dbReference type="InterPro" id="IPR000160">
    <property type="entry name" value="GGDEF_dom"/>
</dbReference>
<dbReference type="InterPro" id="IPR035965">
    <property type="entry name" value="PAS-like_dom_sf"/>
</dbReference>
<dbReference type="PROSITE" id="PS50112">
    <property type="entry name" value="PAS"/>
    <property type="match status" value="1"/>
</dbReference>
<dbReference type="InterPro" id="IPR035919">
    <property type="entry name" value="EAL_sf"/>
</dbReference>
<feature type="transmembrane region" description="Helical" evidence="1">
    <location>
        <begin position="277"/>
        <end position="295"/>
    </location>
</feature>
<evidence type="ECO:0000256" key="1">
    <source>
        <dbReference type="SAM" id="Phobius"/>
    </source>
</evidence>
<keyword evidence="1" id="KW-1133">Transmembrane helix</keyword>
<dbReference type="Gene3D" id="3.30.70.270">
    <property type="match status" value="1"/>
</dbReference>
<evidence type="ECO:0000259" key="5">
    <source>
        <dbReference type="PROSITE" id="PS50887"/>
    </source>
</evidence>
<dbReference type="SMART" id="SM00267">
    <property type="entry name" value="GGDEF"/>
    <property type="match status" value="1"/>
</dbReference>
<evidence type="ECO:0000313" key="6">
    <source>
        <dbReference type="EMBL" id="MBE0369330.1"/>
    </source>
</evidence>
<dbReference type="InterPro" id="IPR043128">
    <property type="entry name" value="Rev_trsase/Diguanyl_cyclase"/>
</dbReference>
<dbReference type="SMART" id="SM00091">
    <property type="entry name" value="PAS"/>
    <property type="match status" value="1"/>
</dbReference>
<dbReference type="InterPro" id="IPR000014">
    <property type="entry name" value="PAS"/>
</dbReference>
<dbReference type="SMART" id="SM00086">
    <property type="entry name" value="PAC"/>
    <property type="match status" value="1"/>
</dbReference>
<dbReference type="NCBIfam" id="TIGR00254">
    <property type="entry name" value="GGDEF"/>
    <property type="match status" value="1"/>
</dbReference>
<feature type="domain" description="EAL" evidence="4">
    <location>
        <begin position="761"/>
        <end position="1015"/>
    </location>
</feature>
<dbReference type="SMART" id="SM00052">
    <property type="entry name" value="EAL"/>
    <property type="match status" value="1"/>
</dbReference>
<dbReference type="InterPro" id="IPR029787">
    <property type="entry name" value="Nucleotide_cyclase"/>
</dbReference>
<dbReference type="CDD" id="cd01948">
    <property type="entry name" value="EAL"/>
    <property type="match status" value="1"/>
</dbReference>
<dbReference type="Pfam" id="PF00563">
    <property type="entry name" value="EAL"/>
    <property type="match status" value="1"/>
</dbReference>
<evidence type="ECO:0000259" key="3">
    <source>
        <dbReference type="PROSITE" id="PS50113"/>
    </source>
</evidence>
<gene>
    <name evidence="6" type="ORF">PAUR_a3155</name>
</gene>
<dbReference type="CDD" id="cd00130">
    <property type="entry name" value="PAS"/>
    <property type="match status" value="1"/>
</dbReference>
<name>A0ABR9EEB4_9GAMM</name>
<sequence>MIISNLSIPYRFYRLLIVICVPGLLVILAQLLEEHSEILQQSEFKAILLAEHIAAVQQNDISETKALLSQLARHPELNTTISEQCPSILRYAQTLSSRIANIGIVSPEGNVLCTIVSNVKPINISDRKYFQDANKTKRFAVGQFQHDRSLNKATVNFAIPVIDENNNIRHTIVVAQSLTKWSHALAKLSLPVDSEVMISDAQHNVIAHYPFQPAQLGRPLKEFWPSTLDTAQVLKDSNDQSRIYLQLPLEQSKPLTSLYIHFSLPFEDAVNRANSKVATTLILFILAILLIIWQAKWQLNRVLLQPFKALQDAIAQVTKGEIAQWENKQSSPEFYVITQQFEHMAHTRLNAEQALTHKHAELIALLTALPDSYLRVNKDGEILMSHGPFSKSASSIDVIFPEHVFKRIMAQLALLEEQPYSQLEFSHLDTDNIQRIYECRINHISEHQQAILVIRDISQRKEHEEAISLAALVYNNSSECMVITDANGFILDTNPAFSQVTGFKREEALGKATSILSSGKHDKHFYTQMWQQLCEQGYWQGEIINRRKDGELYTEWLTINTVYNQYNEAYRRVAIFTDITDRKRKDELIWRQAHFDQLTELANRRELKRHLKIQLENTAVKVGILLLDLDHFKDINDTLGHYFGDKLLTEVANRLTALTPSCSLISRIGGDEFVLVTNTNHTTALTKLANAVLAQLKPSIQIDNEQCHISASIGIAHAPSDGDSSELLLKAADQAMYEAKQHGRNGFAFFNAQMREQAEHRMTLLKDLRVALAQQQFALYYQPIVKMTDQSIVKAEALIRWLHPDKGIVSPALFIPLAEETQLIHGMGEFIFNSACETLCTLNQLGHQVQLSINVSPVQFTAKHSTLNNWHQQLNAKGLTAEQFVIEITEGLMMNALPRTQQRLAALTKQGFALALDDFGTGYSSLAYLKQMDTDFIKIDKRFVDGIANSADDLALCEAMIMMAHQLGLKVIAEGIETATQHQLLLQAGCDFGQGFYYAKPMPKDSFIKLLNKYLKER</sequence>
<dbReference type="InterPro" id="IPR000700">
    <property type="entry name" value="PAS-assoc_C"/>
</dbReference>
<feature type="domain" description="PAS" evidence="2">
    <location>
        <begin position="481"/>
        <end position="511"/>
    </location>
</feature>
<feature type="transmembrane region" description="Helical" evidence="1">
    <location>
        <begin position="12"/>
        <end position="32"/>
    </location>
</feature>
<feature type="domain" description="PAC" evidence="3">
    <location>
        <begin position="539"/>
        <end position="591"/>
    </location>
</feature>
<dbReference type="Proteomes" id="UP000615755">
    <property type="component" value="Unassembled WGS sequence"/>
</dbReference>
<dbReference type="RefSeq" id="WP_192508478.1">
    <property type="nucleotide sequence ID" value="NZ_AQGV01000012.1"/>
</dbReference>
<dbReference type="EMBL" id="AQGV01000012">
    <property type="protein sequence ID" value="MBE0369330.1"/>
    <property type="molecule type" value="Genomic_DNA"/>
</dbReference>
<dbReference type="InterPro" id="IPR001633">
    <property type="entry name" value="EAL_dom"/>
</dbReference>
<keyword evidence="1" id="KW-0812">Transmembrane</keyword>
<comment type="caution">
    <text evidence="6">The sequence shown here is derived from an EMBL/GenBank/DDBJ whole genome shotgun (WGS) entry which is preliminary data.</text>
</comment>
<dbReference type="Gene3D" id="3.30.450.20">
    <property type="entry name" value="PAS domain"/>
    <property type="match status" value="2"/>
</dbReference>
<dbReference type="CDD" id="cd01949">
    <property type="entry name" value="GGDEF"/>
    <property type="match status" value="1"/>
</dbReference>
<evidence type="ECO:0000259" key="2">
    <source>
        <dbReference type="PROSITE" id="PS50112"/>
    </source>
</evidence>
<dbReference type="InterPro" id="IPR001610">
    <property type="entry name" value="PAC"/>
</dbReference>
<dbReference type="Pfam" id="PF13426">
    <property type="entry name" value="PAS_9"/>
    <property type="match status" value="1"/>
</dbReference>
<dbReference type="PROSITE" id="PS50113">
    <property type="entry name" value="PAC"/>
    <property type="match status" value="1"/>
</dbReference>
<dbReference type="PROSITE" id="PS50887">
    <property type="entry name" value="GGDEF"/>
    <property type="match status" value="1"/>
</dbReference>
<dbReference type="SUPFAM" id="SSF55073">
    <property type="entry name" value="Nucleotide cyclase"/>
    <property type="match status" value="1"/>
</dbReference>
<keyword evidence="7" id="KW-1185">Reference proteome</keyword>